<dbReference type="EMBL" id="CP036298">
    <property type="protein sequence ID" value="QDV27090.1"/>
    <property type="molecule type" value="Genomic_DNA"/>
</dbReference>
<gene>
    <name evidence="1" type="ORF">Q31a_54770</name>
</gene>
<protein>
    <submittedName>
        <fullName evidence="1">Uncharacterized protein</fullName>
    </submittedName>
</protein>
<sequence length="49" mass="5086">MKVSRPGVGLSRPSFAARELDVDINGSGLLGNVKASDRRLATAGDFILG</sequence>
<dbReference type="Proteomes" id="UP000318017">
    <property type="component" value="Chromosome"/>
</dbReference>
<keyword evidence="2" id="KW-1185">Reference proteome</keyword>
<dbReference type="KEGG" id="ahel:Q31a_54770"/>
<dbReference type="AlphaFoldDB" id="A0A518GEW2"/>
<evidence type="ECO:0000313" key="2">
    <source>
        <dbReference type="Proteomes" id="UP000318017"/>
    </source>
</evidence>
<name>A0A518GEW2_9BACT</name>
<organism evidence="1 2">
    <name type="scientific">Aureliella helgolandensis</name>
    <dbReference type="NCBI Taxonomy" id="2527968"/>
    <lineage>
        <taxon>Bacteria</taxon>
        <taxon>Pseudomonadati</taxon>
        <taxon>Planctomycetota</taxon>
        <taxon>Planctomycetia</taxon>
        <taxon>Pirellulales</taxon>
        <taxon>Pirellulaceae</taxon>
        <taxon>Aureliella</taxon>
    </lineage>
</organism>
<accession>A0A518GEW2</accession>
<reference evidence="1 2" key="1">
    <citation type="submission" date="2019-02" db="EMBL/GenBank/DDBJ databases">
        <title>Deep-cultivation of Planctomycetes and their phenomic and genomic characterization uncovers novel biology.</title>
        <authorList>
            <person name="Wiegand S."/>
            <person name="Jogler M."/>
            <person name="Boedeker C."/>
            <person name="Pinto D."/>
            <person name="Vollmers J."/>
            <person name="Rivas-Marin E."/>
            <person name="Kohn T."/>
            <person name="Peeters S.H."/>
            <person name="Heuer A."/>
            <person name="Rast P."/>
            <person name="Oberbeckmann S."/>
            <person name="Bunk B."/>
            <person name="Jeske O."/>
            <person name="Meyerdierks A."/>
            <person name="Storesund J.E."/>
            <person name="Kallscheuer N."/>
            <person name="Luecker S."/>
            <person name="Lage O.M."/>
            <person name="Pohl T."/>
            <person name="Merkel B.J."/>
            <person name="Hornburger P."/>
            <person name="Mueller R.-W."/>
            <person name="Bruemmer F."/>
            <person name="Labrenz M."/>
            <person name="Spormann A.M."/>
            <person name="Op den Camp H."/>
            <person name="Overmann J."/>
            <person name="Amann R."/>
            <person name="Jetten M.S.M."/>
            <person name="Mascher T."/>
            <person name="Medema M.H."/>
            <person name="Devos D.P."/>
            <person name="Kaster A.-K."/>
            <person name="Ovreas L."/>
            <person name="Rohde M."/>
            <person name="Galperin M.Y."/>
            <person name="Jogler C."/>
        </authorList>
    </citation>
    <scope>NUCLEOTIDE SEQUENCE [LARGE SCALE GENOMIC DNA]</scope>
    <source>
        <strain evidence="1 2">Q31a</strain>
    </source>
</reference>
<evidence type="ECO:0000313" key="1">
    <source>
        <dbReference type="EMBL" id="QDV27090.1"/>
    </source>
</evidence>
<proteinExistence type="predicted"/>